<proteinExistence type="predicted"/>
<comment type="caution">
    <text evidence="2">The sequence shown here is derived from an EMBL/GenBank/DDBJ whole genome shotgun (WGS) entry which is preliminary data.</text>
</comment>
<evidence type="ECO:0000313" key="2">
    <source>
        <dbReference type="EMBL" id="TWT56528.1"/>
    </source>
</evidence>
<evidence type="ECO:0000313" key="3">
    <source>
        <dbReference type="Proteomes" id="UP000318053"/>
    </source>
</evidence>
<feature type="domain" description="DNA primase/helicase Gp4 N-terminal Bacteriophage T7-like" evidence="1">
    <location>
        <begin position="44"/>
        <end position="77"/>
    </location>
</feature>
<sequence length="349" mass="38490">MKQDTNPTPTQPSIAELISTAHGHWAEILDDAGIPKSLLDGGAYACPLCGGWDRFSALPNVEDRGVVCCRQCFLHDGENAFVDGITTLQWIIRTDLDSACRWLADWLGFYRPDSGVVAPRKMARYLRDHVDEILEELPDDRSLASISVDFRAAMTEGKWREFSKLLDLPIETLERIGVGWSQRHGAITWPMTDEYGRVVGIGLLYLSNGKETSLVGEFDGMIMPTGVRAPVHRLYIAEGGIDTAALLSLGISVIGRPLERDETCYEIDQMRALMASDCVVVASQGKAGRDRANHLADALLEYCRTVRVLVLPAGYSSVREWVRSGITAADVDAAVCQAQPRRLWGPSQK</sequence>
<dbReference type="GO" id="GO:0004386">
    <property type="term" value="F:helicase activity"/>
    <property type="evidence" value="ECO:0007669"/>
    <property type="project" value="InterPro"/>
</dbReference>
<dbReference type="Pfam" id="PF08273">
    <property type="entry name" value="Zn_Ribbon_Prim"/>
    <property type="match status" value="1"/>
</dbReference>
<protein>
    <recommendedName>
        <fullName evidence="1">DNA primase/helicase Gp4 N-terminal Bacteriophage T7-like domain-containing protein</fullName>
    </recommendedName>
</protein>
<dbReference type="Proteomes" id="UP000318053">
    <property type="component" value="Unassembled WGS sequence"/>
</dbReference>
<dbReference type="OrthoDB" id="286509at2"/>
<dbReference type="GO" id="GO:0008270">
    <property type="term" value="F:zinc ion binding"/>
    <property type="evidence" value="ECO:0007669"/>
    <property type="project" value="InterPro"/>
</dbReference>
<dbReference type="RefSeq" id="WP_146392941.1">
    <property type="nucleotide sequence ID" value="NZ_SJPK01000012.1"/>
</dbReference>
<keyword evidence="3" id="KW-1185">Reference proteome</keyword>
<reference evidence="2 3" key="1">
    <citation type="submission" date="2019-02" db="EMBL/GenBank/DDBJ databases">
        <title>Deep-cultivation of Planctomycetes and their phenomic and genomic characterization uncovers novel biology.</title>
        <authorList>
            <person name="Wiegand S."/>
            <person name="Jogler M."/>
            <person name="Boedeker C."/>
            <person name="Pinto D."/>
            <person name="Vollmers J."/>
            <person name="Rivas-Marin E."/>
            <person name="Kohn T."/>
            <person name="Peeters S.H."/>
            <person name="Heuer A."/>
            <person name="Rast P."/>
            <person name="Oberbeckmann S."/>
            <person name="Bunk B."/>
            <person name="Jeske O."/>
            <person name="Meyerdierks A."/>
            <person name="Storesund J.E."/>
            <person name="Kallscheuer N."/>
            <person name="Luecker S."/>
            <person name="Lage O.M."/>
            <person name="Pohl T."/>
            <person name="Merkel B.J."/>
            <person name="Hornburger P."/>
            <person name="Mueller R.-W."/>
            <person name="Bruemmer F."/>
            <person name="Labrenz M."/>
            <person name="Spormann A.M."/>
            <person name="Op Den Camp H."/>
            <person name="Overmann J."/>
            <person name="Amann R."/>
            <person name="Jetten M.S.M."/>
            <person name="Mascher T."/>
            <person name="Medema M.H."/>
            <person name="Devos D.P."/>
            <person name="Kaster A.-K."/>
            <person name="Ovreas L."/>
            <person name="Rohde M."/>
            <person name="Galperin M.Y."/>
            <person name="Jogler C."/>
        </authorList>
    </citation>
    <scope>NUCLEOTIDE SEQUENCE [LARGE SCALE GENOMIC DNA]</scope>
    <source>
        <strain evidence="2 3">CA85</strain>
    </source>
</reference>
<gene>
    <name evidence="2" type="ORF">CA85_40610</name>
</gene>
<dbReference type="EMBL" id="SJPK01000012">
    <property type="protein sequence ID" value="TWT56528.1"/>
    <property type="molecule type" value="Genomic_DNA"/>
</dbReference>
<evidence type="ECO:0000259" key="1">
    <source>
        <dbReference type="Pfam" id="PF08273"/>
    </source>
</evidence>
<dbReference type="AlphaFoldDB" id="A0A5C5X0Y7"/>
<name>A0A5C5X0Y7_9BACT</name>
<organism evidence="2 3">
    <name type="scientific">Allorhodopirellula solitaria</name>
    <dbReference type="NCBI Taxonomy" id="2527987"/>
    <lineage>
        <taxon>Bacteria</taxon>
        <taxon>Pseudomonadati</taxon>
        <taxon>Planctomycetota</taxon>
        <taxon>Planctomycetia</taxon>
        <taxon>Pirellulales</taxon>
        <taxon>Pirellulaceae</taxon>
        <taxon>Allorhodopirellula</taxon>
    </lineage>
</organism>
<accession>A0A5C5X0Y7</accession>
<dbReference type="InterPro" id="IPR013237">
    <property type="entry name" value="Phage_T7_Gp4_N"/>
</dbReference>